<name>A0A5M6CJ00_9BACT</name>
<comment type="caution">
    <text evidence="3">The sequence shown here is derived from an EMBL/GenBank/DDBJ whole genome shotgun (WGS) entry which is preliminary data.</text>
</comment>
<feature type="transmembrane region" description="Helical" evidence="1">
    <location>
        <begin position="144"/>
        <end position="164"/>
    </location>
</feature>
<dbReference type="InterPro" id="IPR002656">
    <property type="entry name" value="Acyl_transf_3_dom"/>
</dbReference>
<protein>
    <submittedName>
        <fullName evidence="3">Acyltransferase</fullName>
    </submittedName>
</protein>
<dbReference type="Pfam" id="PF01757">
    <property type="entry name" value="Acyl_transf_3"/>
    <property type="match status" value="1"/>
</dbReference>
<dbReference type="GO" id="GO:0016747">
    <property type="term" value="F:acyltransferase activity, transferring groups other than amino-acyl groups"/>
    <property type="evidence" value="ECO:0007669"/>
    <property type="project" value="InterPro"/>
</dbReference>
<accession>A0A5M6CJ00</accession>
<evidence type="ECO:0000313" key="4">
    <source>
        <dbReference type="Proteomes" id="UP000323632"/>
    </source>
</evidence>
<keyword evidence="1" id="KW-1133">Transmembrane helix</keyword>
<dbReference type="AlphaFoldDB" id="A0A5M6CJ00"/>
<feature type="transmembrane region" description="Helical" evidence="1">
    <location>
        <begin position="327"/>
        <end position="348"/>
    </location>
</feature>
<gene>
    <name evidence="3" type="ORF">F0919_10815</name>
</gene>
<keyword evidence="1" id="KW-0472">Membrane</keyword>
<dbReference type="PANTHER" id="PTHR23028:SF134">
    <property type="entry name" value="PUTATIVE (AFU_ORTHOLOGUE AFUA_4G08520)-RELATED"/>
    <property type="match status" value="1"/>
</dbReference>
<dbReference type="InterPro" id="IPR050879">
    <property type="entry name" value="Acyltransferase_3"/>
</dbReference>
<dbReference type="EMBL" id="VWSH01000002">
    <property type="protein sequence ID" value="KAA5535074.1"/>
    <property type="molecule type" value="Genomic_DNA"/>
</dbReference>
<dbReference type="Proteomes" id="UP000323632">
    <property type="component" value="Unassembled WGS sequence"/>
</dbReference>
<reference evidence="3 4" key="1">
    <citation type="submission" date="2019-09" db="EMBL/GenBank/DDBJ databases">
        <title>Genome sequence and assembly of Taibaiella sp.</title>
        <authorList>
            <person name="Chhetri G."/>
        </authorList>
    </citation>
    <scope>NUCLEOTIDE SEQUENCE [LARGE SCALE GENOMIC DNA]</scope>
    <source>
        <strain evidence="3 4">KVB11</strain>
    </source>
</reference>
<feature type="domain" description="Acyltransferase 3" evidence="2">
    <location>
        <begin position="12"/>
        <end position="339"/>
    </location>
</feature>
<keyword evidence="1" id="KW-0812">Transmembrane</keyword>
<feature type="transmembrane region" description="Helical" evidence="1">
    <location>
        <begin position="53"/>
        <end position="70"/>
    </location>
</feature>
<keyword evidence="3" id="KW-0808">Transferase</keyword>
<keyword evidence="3" id="KW-0012">Acyltransferase</keyword>
<dbReference type="RefSeq" id="WP_150032753.1">
    <property type="nucleotide sequence ID" value="NZ_VWSH01000002.1"/>
</dbReference>
<feature type="transmembrane region" description="Helical" evidence="1">
    <location>
        <begin position="12"/>
        <end position="33"/>
    </location>
</feature>
<keyword evidence="4" id="KW-1185">Reference proteome</keyword>
<evidence type="ECO:0000313" key="3">
    <source>
        <dbReference type="EMBL" id="KAA5535074.1"/>
    </source>
</evidence>
<evidence type="ECO:0000256" key="1">
    <source>
        <dbReference type="SAM" id="Phobius"/>
    </source>
</evidence>
<proteinExistence type="predicted"/>
<dbReference type="PANTHER" id="PTHR23028">
    <property type="entry name" value="ACETYLTRANSFERASE"/>
    <property type="match status" value="1"/>
</dbReference>
<feature type="transmembrane region" description="Helical" evidence="1">
    <location>
        <begin position="170"/>
        <end position="203"/>
    </location>
</feature>
<feature type="transmembrane region" description="Helical" evidence="1">
    <location>
        <begin position="256"/>
        <end position="274"/>
    </location>
</feature>
<feature type="transmembrane region" description="Helical" evidence="1">
    <location>
        <begin position="286"/>
        <end position="307"/>
    </location>
</feature>
<sequence length="369" mass="43630">MENRITTSPRLAYLDSVRGIAALMVVFGHFINWKYGDYRSIKFASILFNGNDAVAFFFVLSGMVLSYPYVQLGKKLDIGKFYVNRIFRIFPAFWIALLINALYASFWMIAPSSLNWVDVFVLNKSEFWNEALLIRGYNKFYLPGWTLTIEICFSFLMPFLILIPRYDRRLLPWLLFASFLTINITGFFLFHFVLGIFLSFYFVEIQQKEFKQTWYYKYRVPLLIIAALFFSLRQIVRISPLGSTLEYAMNVLKVDFFIFSGLAAFIFLAFLIHFKNVQRFFEHPILLFYGRISYGIYLMHWVFVWAIGDYWETVILPMFSNWQYAFFSMLFLCFVVTTITATLLHYFVELPLIKIGKRVAGRMKETITI</sequence>
<evidence type="ECO:0000259" key="2">
    <source>
        <dbReference type="Pfam" id="PF01757"/>
    </source>
</evidence>
<organism evidence="3 4">
    <name type="scientific">Taibaiella lutea</name>
    <dbReference type="NCBI Taxonomy" id="2608001"/>
    <lineage>
        <taxon>Bacteria</taxon>
        <taxon>Pseudomonadati</taxon>
        <taxon>Bacteroidota</taxon>
        <taxon>Chitinophagia</taxon>
        <taxon>Chitinophagales</taxon>
        <taxon>Chitinophagaceae</taxon>
        <taxon>Taibaiella</taxon>
    </lineage>
</organism>